<evidence type="ECO:0000256" key="4">
    <source>
        <dbReference type="ARBA" id="ARBA00022833"/>
    </source>
</evidence>
<evidence type="ECO:0000259" key="9">
    <source>
        <dbReference type="PROSITE" id="PS51282"/>
    </source>
</evidence>
<dbReference type="InterPro" id="IPR036875">
    <property type="entry name" value="Znf_CCHC_sf"/>
</dbReference>
<dbReference type="InterPro" id="IPR013083">
    <property type="entry name" value="Znf_RING/FYVE/PHD"/>
</dbReference>
<keyword evidence="5" id="KW-0539">Nucleus</keyword>
<dbReference type="SUPFAM" id="SSF57756">
    <property type="entry name" value="Retrovirus zinc finger-like domains"/>
    <property type="match status" value="1"/>
</dbReference>
<dbReference type="SMART" id="SM01180">
    <property type="entry name" value="DWNN"/>
    <property type="match status" value="1"/>
</dbReference>
<gene>
    <name evidence="10" type="ORF">GPU96_09g17210</name>
    <name evidence="11" type="ORF">PFJ87_09g00520</name>
</gene>
<keyword evidence="13" id="KW-1185">Reference proteome</keyword>
<proteinExistence type="predicted"/>
<dbReference type="InterPro" id="IPR025829">
    <property type="entry name" value="Zn_knuckle_CX2CX3GHX4C"/>
</dbReference>
<dbReference type="Gene3D" id="4.10.60.10">
    <property type="entry name" value="Zinc finger, CCHC-type"/>
    <property type="match status" value="1"/>
</dbReference>
<dbReference type="PROSITE" id="PS50158">
    <property type="entry name" value="ZF_CCHC"/>
    <property type="match status" value="1"/>
</dbReference>
<dbReference type="OrthoDB" id="5588846at2759"/>
<dbReference type="InterPro" id="IPR001878">
    <property type="entry name" value="Znf_CCHC"/>
</dbReference>
<evidence type="ECO:0000256" key="6">
    <source>
        <dbReference type="PROSITE-ProRule" id="PRU00047"/>
    </source>
</evidence>
<dbReference type="PANTHER" id="PTHR15439">
    <property type="entry name" value="RETINOBLASTOMA-BINDING PROTEIN 6"/>
    <property type="match status" value="1"/>
</dbReference>
<dbReference type="AlphaFoldDB" id="A0A9Q9FA37"/>
<dbReference type="InterPro" id="IPR014891">
    <property type="entry name" value="DWNN_domain"/>
</dbReference>
<dbReference type="EMBL" id="CP075155">
    <property type="protein sequence ID" value="UTX43941.1"/>
    <property type="molecule type" value="Genomic_DNA"/>
</dbReference>
<dbReference type="InterPro" id="IPR033489">
    <property type="entry name" value="RBBP6"/>
</dbReference>
<evidence type="ECO:0000313" key="12">
    <source>
        <dbReference type="Proteomes" id="UP001059546"/>
    </source>
</evidence>
<dbReference type="InterPro" id="IPR001841">
    <property type="entry name" value="Znf_RING"/>
</dbReference>
<dbReference type="PROSITE" id="PS00518">
    <property type="entry name" value="ZF_RING_1"/>
    <property type="match status" value="1"/>
</dbReference>
<dbReference type="PROSITE" id="PS51282">
    <property type="entry name" value="DWNN"/>
    <property type="match status" value="1"/>
</dbReference>
<dbReference type="GO" id="GO:0061630">
    <property type="term" value="F:ubiquitin protein ligase activity"/>
    <property type="evidence" value="ECO:0007669"/>
    <property type="project" value="InterPro"/>
</dbReference>
<organism evidence="10 12">
    <name type="scientific">Encephalitozoon hellem</name>
    <name type="common">Microsporidian parasite</name>
    <dbReference type="NCBI Taxonomy" id="27973"/>
    <lineage>
        <taxon>Eukaryota</taxon>
        <taxon>Fungi</taxon>
        <taxon>Fungi incertae sedis</taxon>
        <taxon>Microsporidia</taxon>
        <taxon>Unikaryonidae</taxon>
        <taxon>Encephalitozoon</taxon>
    </lineage>
</organism>
<evidence type="ECO:0000256" key="5">
    <source>
        <dbReference type="ARBA" id="ARBA00023242"/>
    </source>
</evidence>
<dbReference type="GO" id="GO:0003676">
    <property type="term" value="F:nucleic acid binding"/>
    <property type="evidence" value="ECO:0007669"/>
    <property type="project" value="InterPro"/>
</dbReference>
<dbReference type="Gene3D" id="3.30.40.10">
    <property type="entry name" value="Zinc/RING finger domain, C3HC4 (zinc finger)"/>
    <property type="match status" value="1"/>
</dbReference>
<feature type="domain" description="CCHC-type" evidence="8">
    <location>
        <begin position="114"/>
        <end position="127"/>
    </location>
</feature>
<dbReference type="GO" id="GO:0008270">
    <property type="term" value="F:zinc ion binding"/>
    <property type="evidence" value="ECO:0007669"/>
    <property type="project" value="UniProtKB-KW"/>
</dbReference>
<dbReference type="PANTHER" id="PTHR15439:SF0">
    <property type="entry name" value="CELL DIVISION CYCLE AND APOPTOSIS REGULATOR PROTEIN 1-RELATED"/>
    <property type="match status" value="1"/>
</dbReference>
<protein>
    <submittedName>
        <fullName evidence="10">DWWN domain-containing protein</fullName>
    </submittedName>
    <submittedName>
        <fullName evidence="11">RING zinc finger domain-containing protein</fullName>
    </submittedName>
</protein>
<dbReference type="GO" id="GO:0006397">
    <property type="term" value="P:mRNA processing"/>
    <property type="evidence" value="ECO:0007669"/>
    <property type="project" value="InterPro"/>
</dbReference>
<comment type="subcellular location">
    <subcellularLocation>
        <location evidence="1">Nucleus</location>
    </subcellularLocation>
</comment>
<dbReference type="EMBL" id="CP119070">
    <property type="protein sequence ID" value="WEL39425.1"/>
    <property type="molecule type" value="Genomic_DNA"/>
</dbReference>
<name>A0A9Q9FA37_ENCHE</name>
<keyword evidence="2" id="KW-0479">Metal-binding</keyword>
<evidence type="ECO:0000259" key="7">
    <source>
        <dbReference type="PROSITE" id="PS50089"/>
    </source>
</evidence>
<evidence type="ECO:0000313" key="13">
    <source>
        <dbReference type="Proteomes" id="UP001217963"/>
    </source>
</evidence>
<dbReference type="PROSITE" id="PS50089">
    <property type="entry name" value="ZF_RING_2"/>
    <property type="match status" value="1"/>
</dbReference>
<feature type="domain" description="RING-type" evidence="7">
    <location>
        <begin position="202"/>
        <end position="236"/>
    </location>
</feature>
<reference evidence="11 13" key="2">
    <citation type="submission" date="2023-02" db="EMBL/GenBank/DDBJ databases">
        <title>Encephalitozoon hellem ATCC 50451 complete genome.</title>
        <authorList>
            <person name="Mascarenhas dos Santos A.C."/>
            <person name="Julian A.T."/>
            <person name="Pombert J.-F."/>
        </authorList>
    </citation>
    <scope>NUCLEOTIDE SEQUENCE [LARGE SCALE GENOMIC DNA]</scope>
    <source>
        <strain evidence="11 13">ATCC 50451</strain>
    </source>
</reference>
<feature type="domain" description="DWNN" evidence="9">
    <location>
        <begin position="5"/>
        <end position="77"/>
    </location>
</feature>
<dbReference type="GO" id="GO:0005634">
    <property type="term" value="C:nucleus"/>
    <property type="evidence" value="ECO:0007669"/>
    <property type="project" value="UniProtKB-SubCell"/>
</dbReference>
<evidence type="ECO:0000259" key="8">
    <source>
        <dbReference type="PROSITE" id="PS50158"/>
    </source>
</evidence>
<dbReference type="Gene3D" id="3.10.20.90">
    <property type="entry name" value="Phosphatidylinositol 3-kinase Catalytic Subunit, Chain A, domain 1"/>
    <property type="match status" value="1"/>
</dbReference>
<sequence>MTSVINYRFRSNKNFSRILFQGTGLPLWELKYEIINQRKMVSKDFDLLFFDGETNEEINDEYQLISMNSHVIVNRIPLWMSKGGYNVKEKRLESQGHHHSTQKYNKAVPESYVCFRCGQKGHYIQNCHTNQDKAFDILRIRKPSGIPKDFLVPVSGESVPSNAAMLVTPEGGYVKAQPQVQEWKKYKQRSKMTVEIPDRLKCPSCHCLLVNPMRTSCGHTLCDQCVRVDKKCYVCSKVIESFTQDINMKIEVERAIEQRK</sequence>
<evidence type="ECO:0000256" key="3">
    <source>
        <dbReference type="ARBA" id="ARBA00022771"/>
    </source>
</evidence>
<dbReference type="GO" id="GO:0006511">
    <property type="term" value="P:ubiquitin-dependent protein catabolic process"/>
    <property type="evidence" value="ECO:0007669"/>
    <property type="project" value="TreeGrafter"/>
</dbReference>
<keyword evidence="4" id="KW-0862">Zinc</keyword>
<evidence type="ECO:0000313" key="10">
    <source>
        <dbReference type="EMBL" id="UTX43941.1"/>
    </source>
</evidence>
<keyword evidence="3 6" id="KW-0863">Zinc-finger</keyword>
<dbReference type="Pfam" id="PF13696">
    <property type="entry name" value="zf-CCHC_2"/>
    <property type="match status" value="1"/>
</dbReference>
<dbReference type="Proteomes" id="UP001059546">
    <property type="component" value="Chromosome IX"/>
</dbReference>
<accession>A0A9Q9FA37</accession>
<reference evidence="10" key="1">
    <citation type="submission" date="2021-05" db="EMBL/GenBank/DDBJ databases">
        <title>Encephalitozoon hellem ATCC 50604 Complete Genome.</title>
        <authorList>
            <person name="Mascarenhas dos Santos A.C."/>
            <person name="Julian A.T."/>
            <person name="Pombert J.-F."/>
        </authorList>
    </citation>
    <scope>NUCLEOTIDE SEQUENCE</scope>
    <source>
        <strain evidence="10">ATCC 50604</strain>
    </source>
</reference>
<dbReference type="GO" id="GO:0016567">
    <property type="term" value="P:protein ubiquitination"/>
    <property type="evidence" value="ECO:0007669"/>
    <property type="project" value="InterPro"/>
</dbReference>
<dbReference type="Proteomes" id="UP001217963">
    <property type="component" value="Chromosome IX"/>
</dbReference>
<dbReference type="SUPFAM" id="SSF57850">
    <property type="entry name" value="RING/U-box"/>
    <property type="match status" value="1"/>
</dbReference>
<evidence type="ECO:0000313" key="11">
    <source>
        <dbReference type="EMBL" id="WEL39425.1"/>
    </source>
</evidence>
<evidence type="ECO:0000256" key="2">
    <source>
        <dbReference type="ARBA" id="ARBA00022723"/>
    </source>
</evidence>
<dbReference type="InterPro" id="IPR017907">
    <property type="entry name" value="Znf_RING_CS"/>
</dbReference>
<dbReference type="Pfam" id="PF08783">
    <property type="entry name" value="DWNN"/>
    <property type="match status" value="1"/>
</dbReference>
<evidence type="ECO:0000256" key="1">
    <source>
        <dbReference type="ARBA" id="ARBA00004123"/>
    </source>
</evidence>